<evidence type="ECO:0000313" key="3">
    <source>
        <dbReference type="Proteomes" id="UP001500866"/>
    </source>
</evidence>
<organism evidence="2 3">
    <name type="scientific">Virgibacillus siamensis</name>
    <dbReference type="NCBI Taxonomy" id="480071"/>
    <lineage>
        <taxon>Bacteria</taxon>
        <taxon>Bacillati</taxon>
        <taxon>Bacillota</taxon>
        <taxon>Bacilli</taxon>
        <taxon>Bacillales</taxon>
        <taxon>Bacillaceae</taxon>
        <taxon>Virgibacillus</taxon>
    </lineage>
</organism>
<dbReference type="Proteomes" id="UP001500866">
    <property type="component" value="Unassembled WGS sequence"/>
</dbReference>
<sequence>MNKFQRRKYAETPVGAEAHQPPTESDVYFRSSVIALKLVSQFMDFVLVSKTIFYTKKRFFKG</sequence>
<protein>
    <submittedName>
        <fullName evidence="2">Uncharacterized protein</fullName>
    </submittedName>
</protein>
<accession>A0ABP3RJH2</accession>
<dbReference type="EMBL" id="BAAADS010000025">
    <property type="protein sequence ID" value="GAA0611677.1"/>
    <property type="molecule type" value="Genomic_DNA"/>
</dbReference>
<gene>
    <name evidence="2" type="ORF">GCM10009001_31130</name>
</gene>
<feature type="region of interest" description="Disordered" evidence="1">
    <location>
        <begin position="1"/>
        <end position="23"/>
    </location>
</feature>
<evidence type="ECO:0000256" key="1">
    <source>
        <dbReference type="SAM" id="MobiDB-lite"/>
    </source>
</evidence>
<name>A0ABP3RJH2_9BACI</name>
<proteinExistence type="predicted"/>
<evidence type="ECO:0000313" key="2">
    <source>
        <dbReference type="EMBL" id="GAA0611677.1"/>
    </source>
</evidence>
<keyword evidence="3" id="KW-1185">Reference proteome</keyword>
<reference evidence="3" key="1">
    <citation type="journal article" date="2019" name="Int. J. Syst. Evol. Microbiol.">
        <title>The Global Catalogue of Microorganisms (GCM) 10K type strain sequencing project: providing services to taxonomists for standard genome sequencing and annotation.</title>
        <authorList>
            <consortium name="The Broad Institute Genomics Platform"/>
            <consortium name="The Broad Institute Genome Sequencing Center for Infectious Disease"/>
            <person name="Wu L."/>
            <person name="Ma J."/>
        </authorList>
    </citation>
    <scope>NUCLEOTIDE SEQUENCE [LARGE SCALE GENOMIC DNA]</scope>
    <source>
        <strain evidence="3">JCM 15395</strain>
    </source>
</reference>
<comment type="caution">
    <text evidence="2">The sequence shown here is derived from an EMBL/GenBank/DDBJ whole genome shotgun (WGS) entry which is preliminary data.</text>
</comment>